<dbReference type="SUPFAM" id="SSF48439">
    <property type="entry name" value="Protein prenylyltransferase"/>
    <property type="match status" value="1"/>
</dbReference>
<keyword evidence="2" id="KW-1185">Reference proteome</keyword>
<organism evidence="1 2">
    <name type="scientific">Mucilaginibacter gynuensis</name>
    <dbReference type="NCBI Taxonomy" id="1302236"/>
    <lineage>
        <taxon>Bacteria</taxon>
        <taxon>Pseudomonadati</taxon>
        <taxon>Bacteroidota</taxon>
        <taxon>Sphingobacteriia</taxon>
        <taxon>Sphingobacteriales</taxon>
        <taxon>Sphingobacteriaceae</taxon>
        <taxon>Mucilaginibacter</taxon>
    </lineage>
</organism>
<comment type="caution">
    <text evidence="1">The sequence shown here is derived from an EMBL/GenBank/DDBJ whole genome shotgun (WGS) entry which is preliminary data.</text>
</comment>
<dbReference type="Gene3D" id="1.25.40.10">
    <property type="entry name" value="Tetratricopeptide repeat domain"/>
    <property type="match status" value="2"/>
</dbReference>
<evidence type="ECO:0008006" key="3">
    <source>
        <dbReference type="Google" id="ProtNLM"/>
    </source>
</evidence>
<reference evidence="2" key="1">
    <citation type="journal article" date="2019" name="Int. J. Syst. Evol. Microbiol.">
        <title>The Global Catalogue of Microorganisms (GCM) 10K type strain sequencing project: providing services to taxonomists for standard genome sequencing and annotation.</title>
        <authorList>
            <consortium name="The Broad Institute Genomics Platform"/>
            <consortium name="The Broad Institute Genome Sequencing Center for Infectious Disease"/>
            <person name="Wu L."/>
            <person name="Ma J."/>
        </authorList>
    </citation>
    <scope>NUCLEOTIDE SEQUENCE [LARGE SCALE GENOMIC DNA]</scope>
    <source>
        <strain evidence="2">JCM 17705</strain>
    </source>
</reference>
<dbReference type="Proteomes" id="UP001500582">
    <property type="component" value="Unassembled WGS sequence"/>
</dbReference>
<accession>A0ABP8FQ01</accession>
<evidence type="ECO:0000313" key="1">
    <source>
        <dbReference type="EMBL" id="GAA4308583.1"/>
    </source>
</evidence>
<proteinExistence type="predicted"/>
<gene>
    <name evidence="1" type="ORF">GCM10023149_02560</name>
</gene>
<name>A0ABP8FQ01_9SPHI</name>
<dbReference type="InterPro" id="IPR011990">
    <property type="entry name" value="TPR-like_helical_dom_sf"/>
</dbReference>
<protein>
    <recommendedName>
        <fullName evidence="3">Tetratricopeptide repeat protein</fullName>
    </recommendedName>
</protein>
<evidence type="ECO:0000313" key="2">
    <source>
        <dbReference type="Proteomes" id="UP001500582"/>
    </source>
</evidence>
<sequence>MAGLLGLVSATTFAQKNELTKARDEYAKFENLRGTTPQLANASLKNARESIDKAAANEKTATLPQTYAVKAAVYAAYAIADSVATTSLPLYTTADEAYKKAKETDTKGENKDVIEIASKTLAQYQLNKGVNEYQSGKYDLAYASFNSFREILPEDTNAIYYTGLSAANASPKDPKFLPLAITNYNKLLTTAYSKNSDIYFELSTLYLTAKDTTAALKAVSDGVAKYPTNTQLRSREIEISLVTGKQEDAIAKIQSAIANDPKNKSLYYYAGITYAKIGDVAEKQAKTKDPVKKAEALKKKTENYALASSMYIKALEVDPNYADAALNLGYVKINPAIDAYNAANAVPANKQKEYEAASAKAAALFTEAKPYMLKAVELNPKSIEALTNLKSYYLGTKDAANATKTQKQIEALSSK</sequence>
<dbReference type="EMBL" id="BAABFT010000001">
    <property type="protein sequence ID" value="GAA4308583.1"/>
    <property type="molecule type" value="Genomic_DNA"/>
</dbReference>